<dbReference type="InterPro" id="IPR012337">
    <property type="entry name" value="RNaseH-like_sf"/>
</dbReference>
<accession>W2PNK9</accession>
<sequence length="215" mass="24526">MEGLMVDMQKKGWKIGAVVTDNAGQCGRARRILSLRWPTIAFVICFAHDLHNLVKSVLKSDYAEVIKKASDAVNALNASSAKWLVEANACMEETYGYKLNVKQLCETRWNSMHGCFASLLRIRSALELLEFWNSLKDSEEVVRPLSYASLKLQRDENTMADVVVCYLDIFAGFHKHPYGSRNLIREVEKRWLQCEQPLMLLALYLLHTDKLLKGS</sequence>
<name>W2PNK9_PHYN3</name>
<evidence type="ECO:0000313" key="1">
    <source>
        <dbReference type="EMBL" id="ETN01620.1"/>
    </source>
</evidence>
<reference evidence="1 2" key="2">
    <citation type="submission" date="2013-11" db="EMBL/GenBank/DDBJ databases">
        <title>The Genome Sequence of Phytophthora parasitica INRA-310.</title>
        <authorList>
            <consortium name="The Broad Institute Genomics Platform"/>
            <person name="Russ C."/>
            <person name="Tyler B."/>
            <person name="Panabieres F."/>
            <person name="Shan W."/>
            <person name="Tripathy S."/>
            <person name="Grunwald N."/>
            <person name="Machado M."/>
            <person name="Johnson C.S."/>
            <person name="Arredondo F."/>
            <person name="Hong C."/>
            <person name="Coffey M."/>
            <person name="Young S.K."/>
            <person name="Zeng Q."/>
            <person name="Gargeya S."/>
            <person name="Fitzgerald M."/>
            <person name="Abouelleil A."/>
            <person name="Alvarado L."/>
            <person name="Chapman S.B."/>
            <person name="Gainer-Dewar J."/>
            <person name="Goldberg J."/>
            <person name="Griggs A."/>
            <person name="Gujja S."/>
            <person name="Hansen M."/>
            <person name="Howarth C."/>
            <person name="Imamovic A."/>
            <person name="Ireland A."/>
            <person name="Larimer J."/>
            <person name="McCowan C."/>
            <person name="Murphy C."/>
            <person name="Pearson M."/>
            <person name="Poon T.W."/>
            <person name="Priest M."/>
            <person name="Roberts A."/>
            <person name="Saif S."/>
            <person name="Shea T."/>
            <person name="Sykes S."/>
            <person name="Wortman J."/>
            <person name="Nusbaum C."/>
            <person name="Birren B."/>
        </authorList>
    </citation>
    <scope>NUCLEOTIDE SEQUENCE [LARGE SCALE GENOMIC DNA]</scope>
    <source>
        <strain evidence="1 2">INRA-310</strain>
    </source>
</reference>
<dbReference type="Proteomes" id="UP000018817">
    <property type="component" value="Unassembled WGS sequence"/>
</dbReference>
<organism evidence="1 2">
    <name type="scientific">Phytophthora nicotianae (strain INRA-310)</name>
    <name type="common">Phytophthora parasitica</name>
    <dbReference type="NCBI Taxonomy" id="761204"/>
    <lineage>
        <taxon>Eukaryota</taxon>
        <taxon>Sar</taxon>
        <taxon>Stramenopiles</taxon>
        <taxon>Oomycota</taxon>
        <taxon>Peronosporomycetes</taxon>
        <taxon>Peronosporales</taxon>
        <taxon>Peronosporaceae</taxon>
        <taxon>Phytophthora</taxon>
    </lineage>
</organism>
<dbReference type="OMA" id="VEANACM"/>
<dbReference type="SUPFAM" id="SSF53098">
    <property type="entry name" value="Ribonuclease H-like"/>
    <property type="match status" value="1"/>
</dbReference>
<dbReference type="OrthoDB" id="121607at2759"/>
<evidence type="ECO:0008006" key="3">
    <source>
        <dbReference type="Google" id="ProtNLM"/>
    </source>
</evidence>
<proteinExistence type="predicted"/>
<dbReference type="EMBL" id="KI669624">
    <property type="protein sequence ID" value="ETN01620.1"/>
    <property type="molecule type" value="Genomic_DNA"/>
</dbReference>
<dbReference type="GeneID" id="20186104"/>
<dbReference type="AlphaFoldDB" id="W2PNK9"/>
<gene>
    <name evidence="1" type="ORF">PPTG_17074</name>
</gene>
<reference evidence="2" key="1">
    <citation type="submission" date="2011-12" db="EMBL/GenBank/DDBJ databases">
        <authorList>
            <consortium name="The Broad Institute Genome Sequencing Platform"/>
            <person name="Russ C."/>
            <person name="Tyler B."/>
            <person name="Panabieres F."/>
            <person name="Shan W."/>
            <person name="Tripathy S."/>
            <person name="Grunwald N."/>
            <person name="Machado M."/>
            <person name="Young S.K."/>
            <person name="Zeng Q."/>
            <person name="Gargeya S."/>
            <person name="Fitzgerald M."/>
            <person name="Haas B."/>
            <person name="Abouelleil A."/>
            <person name="Alvarado L."/>
            <person name="Arachchi H.M."/>
            <person name="Berlin A."/>
            <person name="Chapman S.B."/>
            <person name="Gearin G."/>
            <person name="Goldberg J."/>
            <person name="Griggs A."/>
            <person name="Gujja S."/>
            <person name="Hansen M."/>
            <person name="Heiman D."/>
            <person name="Howarth C."/>
            <person name="Larimer J."/>
            <person name="Lui A."/>
            <person name="MacDonald P.J.P."/>
            <person name="McCowen C."/>
            <person name="Montmayeur A."/>
            <person name="Murphy C."/>
            <person name="Neiman D."/>
            <person name="Pearson M."/>
            <person name="Priest M."/>
            <person name="Roberts A."/>
            <person name="Saif S."/>
            <person name="Shea T."/>
            <person name="Sisk P."/>
            <person name="Stolte C."/>
            <person name="Sykes S."/>
            <person name="Wortman J."/>
            <person name="Nusbaum C."/>
            <person name="Birren B."/>
        </authorList>
    </citation>
    <scope>NUCLEOTIDE SEQUENCE [LARGE SCALE GENOMIC DNA]</scope>
    <source>
        <strain evidence="2">INRA-310</strain>
    </source>
</reference>
<evidence type="ECO:0000313" key="2">
    <source>
        <dbReference type="Proteomes" id="UP000018817"/>
    </source>
</evidence>
<protein>
    <recommendedName>
        <fullName evidence="3">DUF659 domain-containing protein</fullName>
    </recommendedName>
</protein>
<dbReference type="VEuPathDB" id="FungiDB:PPTG_17074"/>
<dbReference type="RefSeq" id="XP_008913166.1">
    <property type="nucleotide sequence ID" value="XM_008914918.1"/>
</dbReference>